<gene>
    <name evidence="3" type="ORF">HKI87_08g53410</name>
</gene>
<dbReference type="Proteomes" id="UP001472866">
    <property type="component" value="Chromosome 08"/>
</dbReference>
<dbReference type="Pfam" id="PF25003">
    <property type="entry name" value="DUF7781"/>
    <property type="match status" value="1"/>
</dbReference>
<evidence type="ECO:0000313" key="4">
    <source>
        <dbReference type="Proteomes" id="UP001472866"/>
    </source>
</evidence>
<keyword evidence="4" id="KW-1185">Reference proteome</keyword>
<dbReference type="AlphaFoldDB" id="A0AAX4PBR3"/>
<dbReference type="InterPro" id="IPR018392">
    <property type="entry name" value="LysM"/>
</dbReference>
<dbReference type="SUPFAM" id="SSF54106">
    <property type="entry name" value="LysM domain"/>
    <property type="match status" value="1"/>
</dbReference>
<dbReference type="Pfam" id="PF01476">
    <property type="entry name" value="LysM"/>
    <property type="match status" value="1"/>
</dbReference>
<proteinExistence type="predicted"/>
<dbReference type="InterPro" id="IPR056683">
    <property type="entry name" value="DUF7781"/>
</dbReference>
<feature type="compositionally biased region" description="Basic and acidic residues" evidence="1">
    <location>
        <begin position="199"/>
        <end position="213"/>
    </location>
</feature>
<organism evidence="3 4">
    <name type="scientific">Chloropicon roscoffensis</name>
    <dbReference type="NCBI Taxonomy" id="1461544"/>
    <lineage>
        <taxon>Eukaryota</taxon>
        <taxon>Viridiplantae</taxon>
        <taxon>Chlorophyta</taxon>
        <taxon>Chloropicophyceae</taxon>
        <taxon>Chloropicales</taxon>
        <taxon>Chloropicaceae</taxon>
        <taxon>Chloropicon</taxon>
    </lineage>
</organism>
<dbReference type="EMBL" id="CP151508">
    <property type="protein sequence ID" value="WZN63790.1"/>
    <property type="molecule type" value="Genomic_DNA"/>
</dbReference>
<protein>
    <submittedName>
        <fullName evidence="3">LysM domain-containing protein</fullName>
    </submittedName>
</protein>
<dbReference type="PROSITE" id="PS51782">
    <property type="entry name" value="LYSM"/>
    <property type="match status" value="1"/>
</dbReference>
<dbReference type="CDD" id="cd00118">
    <property type="entry name" value="LysM"/>
    <property type="match status" value="1"/>
</dbReference>
<dbReference type="Gene3D" id="3.10.350.10">
    <property type="entry name" value="LysM domain"/>
    <property type="match status" value="1"/>
</dbReference>
<evidence type="ECO:0000259" key="2">
    <source>
        <dbReference type="PROSITE" id="PS51782"/>
    </source>
</evidence>
<name>A0AAX4PBR3_9CHLO</name>
<dbReference type="PANTHER" id="PTHR35710:SF1">
    <property type="entry name" value="OBP3-RESPONSIVE PROTEIN 4 (ORG4)"/>
    <property type="match status" value="1"/>
</dbReference>
<dbReference type="InterPro" id="IPR036779">
    <property type="entry name" value="LysM_dom_sf"/>
</dbReference>
<reference evidence="3 4" key="1">
    <citation type="submission" date="2024-03" db="EMBL/GenBank/DDBJ databases">
        <title>Complete genome sequence of the green alga Chloropicon roscoffensis RCC1871.</title>
        <authorList>
            <person name="Lemieux C."/>
            <person name="Pombert J.-F."/>
            <person name="Otis C."/>
            <person name="Turmel M."/>
        </authorList>
    </citation>
    <scope>NUCLEOTIDE SEQUENCE [LARGE SCALE GENOMIC DNA]</scope>
    <source>
        <strain evidence="3 4">RCC1871</strain>
    </source>
</reference>
<accession>A0AAX4PBR3</accession>
<evidence type="ECO:0000256" key="1">
    <source>
        <dbReference type="SAM" id="MobiDB-lite"/>
    </source>
</evidence>
<dbReference type="SMART" id="SM00257">
    <property type="entry name" value="LysM"/>
    <property type="match status" value="1"/>
</dbReference>
<evidence type="ECO:0000313" key="3">
    <source>
        <dbReference type="EMBL" id="WZN63790.1"/>
    </source>
</evidence>
<feature type="region of interest" description="Disordered" evidence="1">
    <location>
        <begin position="182"/>
        <end position="213"/>
    </location>
</feature>
<feature type="domain" description="LysM" evidence="2">
    <location>
        <begin position="212"/>
        <end position="258"/>
    </location>
</feature>
<sequence length="259" mass="29411">MSGEDGDDLGDKYSISFSPQYWIKFRKSRGAYDFGLDVSPTAEERPVKLVLKPFGEQWRKKRWWSKVELYPFERDVRVYTRKVDYGPLNLKLVADHCIGTMRSGVHWRVGTNFLQGGSKQKLKYPLYSDEDLQADLNMHWNAEIAMPNMEGGITGAGGQVEIATGHCHLDVPKIDAKIRFMPRPRGSADKGTSTSLSDGAKEKERVRSPDSRTHVVQKDEWLSSIARRYGMSTEKLRSLNAKEIGEDDLIFPGQKLSIK</sequence>
<dbReference type="PANTHER" id="PTHR35710">
    <property type="entry name" value="OBP3-RESPONSIVE PROTEIN 4 (ORG4)"/>
    <property type="match status" value="1"/>
</dbReference>